<dbReference type="EMBL" id="JADNRY010000064">
    <property type="protein sequence ID" value="KAF9068124.1"/>
    <property type="molecule type" value="Genomic_DNA"/>
</dbReference>
<gene>
    <name evidence="2" type="ORF">BDP27DRAFT_1327652</name>
</gene>
<reference evidence="2" key="1">
    <citation type="submission" date="2020-11" db="EMBL/GenBank/DDBJ databases">
        <authorList>
            <consortium name="DOE Joint Genome Institute"/>
            <person name="Ahrendt S."/>
            <person name="Riley R."/>
            <person name="Andreopoulos W."/>
            <person name="Labutti K."/>
            <person name="Pangilinan J."/>
            <person name="Ruiz-Duenas F.J."/>
            <person name="Barrasa J.M."/>
            <person name="Sanchez-Garcia M."/>
            <person name="Camarero S."/>
            <person name="Miyauchi S."/>
            <person name="Serrano A."/>
            <person name="Linde D."/>
            <person name="Babiker R."/>
            <person name="Drula E."/>
            <person name="Ayuso-Fernandez I."/>
            <person name="Pacheco R."/>
            <person name="Padilla G."/>
            <person name="Ferreira P."/>
            <person name="Barriuso J."/>
            <person name="Kellner H."/>
            <person name="Castanera R."/>
            <person name="Alfaro M."/>
            <person name="Ramirez L."/>
            <person name="Pisabarro A.G."/>
            <person name="Kuo A."/>
            <person name="Tritt A."/>
            <person name="Lipzen A."/>
            <person name="He G."/>
            <person name="Yan M."/>
            <person name="Ng V."/>
            <person name="Cullen D."/>
            <person name="Martin F."/>
            <person name="Rosso M.-N."/>
            <person name="Henrissat B."/>
            <person name="Hibbett D."/>
            <person name="Martinez A.T."/>
            <person name="Grigoriev I.V."/>
        </authorList>
    </citation>
    <scope>NUCLEOTIDE SEQUENCE</scope>
    <source>
        <strain evidence="2">AH 40177</strain>
    </source>
</reference>
<evidence type="ECO:0000313" key="2">
    <source>
        <dbReference type="EMBL" id="KAF9068124.1"/>
    </source>
</evidence>
<evidence type="ECO:0000256" key="1">
    <source>
        <dbReference type="SAM" id="MobiDB-lite"/>
    </source>
</evidence>
<feature type="region of interest" description="Disordered" evidence="1">
    <location>
        <begin position="66"/>
        <end position="87"/>
    </location>
</feature>
<feature type="region of interest" description="Disordered" evidence="1">
    <location>
        <begin position="215"/>
        <end position="239"/>
    </location>
</feature>
<keyword evidence="3" id="KW-1185">Reference proteome</keyword>
<accession>A0A9P5PRP6</accession>
<organism evidence="2 3">
    <name type="scientific">Rhodocollybia butyracea</name>
    <dbReference type="NCBI Taxonomy" id="206335"/>
    <lineage>
        <taxon>Eukaryota</taxon>
        <taxon>Fungi</taxon>
        <taxon>Dikarya</taxon>
        <taxon>Basidiomycota</taxon>
        <taxon>Agaricomycotina</taxon>
        <taxon>Agaricomycetes</taxon>
        <taxon>Agaricomycetidae</taxon>
        <taxon>Agaricales</taxon>
        <taxon>Marasmiineae</taxon>
        <taxon>Omphalotaceae</taxon>
        <taxon>Rhodocollybia</taxon>
    </lineage>
</organism>
<protein>
    <submittedName>
        <fullName evidence="2">Uncharacterized protein</fullName>
    </submittedName>
</protein>
<evidence type="ECO:0000313" key="3">
    <source>
        <dbReference type="Proteomes" id="UP000772434"/>
    </source>
</evidence>
<name>A0A9P5PRP6_9AGAR</name>
<sequence length="239" mass="25628">MWSAQFGWGSWVTPVAGEVDFKYSLRLARRSSGSAQVLLGVIRWLGLGTGPVGVEKTQRRRCEVVDISRDEEDDTEGGETSPSIPKRAPSLLARLGSGHASSLSTLTLGPLDTTIDTHAPSSFGIGITNLCASTMTVYPGSLGHLTRPSFAASADSHLAPPTPPKLLLSSLSTEINLNLPSSSYPRSPTHPQFYSQPYWSLVYLSSPSASSTTFTHLTHSKRRSSGSTFNGETHGYGYK</sequence>
<dbReference type="AlphaFoldDB" id="A0A9P5PRP6"/>
<dbReference type="Proteomes" id="UP000772434">
    <property type="component" value="Unassembled WGS sequence"/>
</dbReference>
<comment type="caution">
    <text evidence="2">The sequence shown here is derived from an EMBL/GenBank/DDBJ whole genome shotgun (WGS) entry which is preliminary data.</text>
</comment>
<proteinExistence type="predicted"/>